<gene>
    <name evidence="1" type="ORF">Sviol_05520</name>
</gene>
<name>A0ABQ3QFW8_9ACTN</name>
<accession>A0ABQ3QFW8</accession>
<comment type="caution">
    <text evidence="1">The sequence shown here is derived from an EMBL/GenBank/DDBJ whole genome shotgun (WGS) entry which is preliminary data.</text>
</comment>
<reference evidence="1" key="1">
    <citation type="submission" date="2024-05" db="EMBL/GenBank/DDBJ databases">
        <title>Whole genome shotgun sequence of Streptomyces violascens NBRC 12920.</title>
        <authorList>
            <person name="Komaki H."/>
            <person name="Tamura T."/>
        </authorList>
    </citation>
    <scope>NUCLEOTIDE SEQUENCE</scope>
    <source>
        <strain evidence="1">NBRC 12920</strain>
    </source>
</reference>
<proteinExistence type="predicted"/>
<evidence type="ECO:0000313" key="2">
    <source>
        <dbReference type="Proteomes" id="UP001050808"/>
    </source>
</evidence>
<dbReference type="Proteomes" id="UP001050808">
    <property type="component" value="Unassembled WGS sequence"/>
</dbReference>
<keyword evidence="2" id="KW-1185">Reference proteome</keyword>
<organism evidence="1 2">
    <name type="scientific">Streptomyces violascens</name>
    <dbReference type="NCBI Taxonomy" id="67381"/>
    <lineage>
        <taxon>Bacteria</taxon>
        <taxon>Bacillati</taxon>
        <taxon>Actinomycetota</taxon>
        <taxon>Actinomycetes</taxon>
        <taxon>Kitasatosporales</taxon>
        <taxon>Streptomycetaceae</taxon>
        <taxon>Streptomyces</taxon>
    </lineage>
</organism>
<dbReference type="EMBL" id="BNDY01000002">
    <property type="protein sequence ID" value="GHI36144.1"/>
    <property type="molecule type" value="Genomic_DNA"/>
</dbReference>
<sequence>MGGEVGMALVLLQQSLDVEVAYRGFCFQESDDSAVPVAFSDGYEWGVFLNPHVRRFDLFSGGHTHTASVTVKAWDAAPPLDDTERWEEQGEVGFESTTGELAVWTLTLGRAKDVITLGETGGLWRVRVSCAGRAEVERITRTEGVAYGVERYLVEFWPRTA</sequence>
<evidence type="ECO:0000313" key="1">
    <source>
        <dbReference type="EMBL" id="GHI36144.1"/>
    </source>
</evidence>
<protein>
    <submittedName>
        <fullName evidence="1">Uncharacterized protein</fullName>
    </submittedName>
</protein>